<organism evidence="1 2">
    <name type="scientific">Acinetobacter qingfengensis</name>
    <dbReference type="NCBI Taxonomy" id="1262585"/>
    <lineage>
        <taxon>Bacteria</taxon>
        <taxon>Pseudomonadati</taxon>
        <taxon>Pseudomonadota</taxon>
        <taxon>Gammaproteobacteria</taxon>
        <taxon>Moraxellales</taxon>
        <taxon>Moraxellaceae</taxon>
        <taxon>Acinetobacter</taxon>
    </lineage>
</organism>
<gene>
    <name evidence="1" type="ORF">BJI46_12180</name>
</gene>
<evidence type="ECO:0000313" key="1">
    <source>
        <dbReference type="EMBL" id="OEY96397.1"/>
    </source>
</evidence>
<proteinExistence type="predicted"/>
<dbReference type="RefSeq" id="WP_070069735.1">
    <property type="nucleotide sequence ID" value="NZ_MKKK01000020.1"/>
</dbReference>
<comment type="caution">
    <text evidence="1">The sequence shown here is derived from an EMBL/GenBank/DDBJ whole genome shotgun (WGS) entry which is preliminary data.</text>
</comment>
<dbReference type="EMBL" id="MKKK01000020">
    <property type="protein sequence ID" value="OEY96397.1"/>
    <property type="molecule type" value="Genomic_DNA"/>
</dbReference>
<dbReference type="InterPro" id="IPR036430">
    <property type="entry name" value="RNase_T2-like_sf"/>
</dbReference>
<dbReference type="OrthoDB" id="6656643at2"/>
<reference evidence="1 2" key="1">
    <citation type="submission" date="2016-09" db="EMBL/GenBank/DDBJ databases">
        <authorList>
            <person name="Capua I."/>
            <person name="De Benedictis P."/>
            <person name="Joannis T."/>
            <person name="Lombin L.H."/>
            <person name="Cattoli G."/>
        </authorList>
    </citation>
    <scope>NUCLEOTIDE SEQUENCE [LARGE SCALE GENOMIC DNA]</scope>
    <source>
        <strain evidence="1 2">ANC 4671</strain>
    </source>
</reference>
<name>A0A1E7RB04_9GAMM</name>
<accession>A0A1E7RB04</accession>
<keyword evidence="2" id="KW-1185">Reference proteome</keyword>
<dbReference type="GO" id="GO:0033897">
    <property type="term" value="F:ribonuclease T2 activity"/>
    <property type="evidence" value="ECO:0007669"/>
    <property type="project" value="InterPro"/>
</dbReference>
<evidence type="ECO:0000313" key="2">
    <source>
        <dbReference type="Proteomes" id="UP000185895"/>
    </source>
</evidence>
<sequence length="215" mass="23785">MMQKLWLIPLLKSLPFAVLFVLSIRHVYAAPTGFVLQINLTPAICKIDASQKRSRQCLEGYALTVSGLMPEGVNSRSCATSSTAVLSPVQKRLLMRIMPDENTQARLWRSVGGCVSMNATQYFRLMVNLADKLNMPAEVTTPTSISVNRDHLKQRFVQLNSGLSPAAIQLACNNSQGSSLLTRIQVCYQSNGRYQACHIEQVQTCANQMTIQGSY</sequence>
<dbReference type="STRING" id="1262585.BJI46_12180"/>
<dbReference type="Proteomes" id="UP000185895">
    <property type="component" value="Unassembled WGS sequence"/>
</dbReference>
<dbReference type="SUPFAM" id="SSF55895">
    <property type="entry name" value="Ribonuclease Rh-like"/>
    <property type="match status" value="1"/>
</dbReference>
<dbReference type="Gene3D" id="3.90.730.10">
    <property type="entry name" value="Ribonuclease T2-like"/>
    <property type="match status" value="1"/>
</dbReference>
<dbReference type="GO" id="GO:0003723">
    <property type="term" value="F:RNA binding"/>
    <property type="evidence" value="ECO:0007669"/>
    <property type="project" value="InterPro"/>
</dbReference>
<protein>
    <submittedName>
        <fullName evidence="1">Uncharacterized protein</fullName>
    </submittedName>
</protein>
<dbReference type="AlphaFoldDB" id="A0A1E7RB04"/>